<dbReference type="InterPro" id="IPR043502">
    <property type="entry name" value="DNA/RNA_pol_sf"/>
</dbReference>
<feature type="domain" description="Reverse transcriptase Ty1/copia-type" evidence="1">
    <location>
        <begin position="110"/>
        <end position="228"/>
    </location>
</feature>
<evidence type="ECO:0000313" key="3">
    <source>
        <dbReference type="Proteomes" id="UP001151760"/>
    </source>
</evidence>
<dbReference type="Proteomes" id="UP001151760">
    <property type="component" value="Unassembled WGS sequence"/>
</dbReference>
<dbReference type="Pfam" id="PF07727">
    <property type="entry name" value="RVT_2"/>
    <property type="match status" value="2"/>
</dbReference>
<dbReference type="EMBL" id="BQNB010010533">
    <property type="protein sequence ID" value="GJS78554.1"/>
    <property type="molecule type" value="Genomic_DNA"/>
</dbReference>
<feature type="domain" description="Reverse transcriptase Ty1/copia-type" evidence="1">
    <location>
        <begin position="29"/>
        <end position="108"/>
    </location>
</feature>
<evidence type="ECO:0000259" key="1">
    <source>
        <dbReference type="Pfam" id="PF07727"/>
    </source>
</evidence>
<reference evidence="2" key="1">
    <citation type="journal article" date="2022" name="Int. J. Mol. Sci.">
        <title>Draft Genome of Tanacetum Coccineum: Genomic Comparison of Closely Related Tanacetum-Family Plants.</title>
        <authorList>
            <person name="Yamashiro T."/>
            <person name="Shiraishi A."/>
            <person name="Nakayama K."/>
            <person name="Satake H."/>
        </authorList>
    </citation>
    <scope>NUCLEOTIDE SEQUENCE</scope>
</reference>
<proteinExistence type="predicted"/>
<reference evidence="2" key="2">
    <citation type="submission" date="2022-01" db="EMBL/GenBank/DDBJ databases">
        <authorList>
            <person name="Yamashiro T."/>
            <person name="Shiraishi A."/>
            <person name="Satake H."/>
            <person name="Nakayama K."/>
        </authorList>
    </citation>
    <scope>NUCLEOTIDE SEQUENCE</scope>
</reference>
<accession>A0ABQ4YL52</accession>
<keyword evidence="3" id="KW-1185">Reference proteome</keyword>
<gene>
    <name evidence="2" type="ORF">Tco_0728435</name>
</gene>
<name>A0ABQ4YL52_9ASTR</name>
<dbReference type="SUPFAM" id="SSF56672">
    <property type="entry name" value="DNA/RNA polymerases"/>
    <property type="match status" value="1"/>
</dbReference>
<comment type="caution">
    <text evidence="2">The sequence shown here is derived from an EMBL/GenBank/DDBJ whole genome shotgun (WGS) entry which is preliminary data.</text>
</comment>
<protein>
    <submittedName>
        <fullName evidence="2">Ribonuclease H-like domain-containing protein</fullName>
    </submittedName>
</protein>
<dbReference type="InterPro" id="IPR013103">
    <property type="entry name" value="RVT_2"/>
</dbReference>
<sequence>MEPSCYEEAMCDTNWIDAMNNEIEALERNNTWTVCDLPYDRKAIGCKWIYEIKYKSTGEIDRYKARLVAKGFSQREGLDYKETFSPVVKMVTVRCLMSIVVNKNWPLSFMQAPRQCNAKLTTALAKHGLKQSKFDYSLYIKQRYESFVALLVYVDDIVINGNNEKEINNFTRFLSLNFLIKDLGKLKYFLGIQVLENDRGLCMTQRKYCLDLLHEYGLLAARPIDIPLQENIVLNHI</sequence>
<evidence type="ECO:0000313" key="2">
    <source>
        <dbReference type="EMBL" id="GJS78554.1"/>
    </source>
</evidence>
<organism evidence="2 3">
    <name type="scientific">Tanacetum coccineum</name>
    <dbReference type="NCBI Taxonomy" id="301880"/>
    <lineage>
        <taxon>Eukaryota</taxon>
        <taxon>Viridiplantae</taxon>
        <taxon>Streptophyta</taxon>
        <taxon>Embryophyta</taxon>
        <taxon>Tracheophyta</taxon>
        <taxon>Spermatophyta</taxon>
        <taxon>Magnoliopsida</taxon>
        <taxon>eudicotyledons</taxon>
        <taxon>Gunneridae</taxon>
        <taxon>Pentapetalae</taxon>
        <taxon>asterids</taxon>
        <taxon>campanulids</taxon>
        <taxon>Asterales</taxon>
        <taxon>Asteraceae</taxon>
        <taxon>Asteroideae</taxon>
        <taxon>Anthemideae</taxon>
        <taxon>Anthemidinae</taxon>
        <taxon>Tanacetum</taxon>
    </lineage>
</organism>